<feature type="chain" id="PRO_5039903117" evidence="1">
    <location>
        <begin position="19"/>
        <end position="357"/>
    </location>
</feature>
<keyword evidence="1" id="KW-0732">Signal</keyword>
<sequence length="357" mass="39178">MKKIGVLLSFLSLAFTLAAQKPEMSFEKKLHDFGNVNEADGPVSYVFEFVNKGKQPLVIHNVVASCGCTTPEWTRTPIQPGGKGSIKATFDPRNRPGNFNKSITITSNASTPTEILRIVGNVVPRPKGIEDIYPRDMGLIRAKSSHLSFTRIEPGTRKETRLEFINTSDKPVTLAFEKVPSHITIKTDPATVAPGKEGEIVAVFDASKIDDWGFVSYQVNVTINGQKPQNNRISVSATIEEDYSNLSSDELAKAPDIQFSEPNYDFGTVKQGTTVEHVFKITNKGKSDLILHKVRSSCGCTVSQPAKKIVKPGETIDLPVSFNTHGRNGRQNQSVTIYSNDPKKSTSLLRISATVEQ</sequence>
<dbReference type="Gene3D" id="2.60.40.10">
    <property type="entry name" value="Immunoglobulins"/>
    <property type="match status" value="3"/>
</dbReference>
<keyword evidence="3" id="KW-1185">Reference proteome</keyword>
<dbReference type="KEGG" id="alkq:M9189_10670"/>
<dbReference type="Pfam" id="PF07610">
    <property type="entry name" value="DUF1573"/>
    <property type="match status" value="3"/>
</dbReference>
<accession>A0A9J6ZNP1</accession>
<dbReference type="InterPro" id="IPR013783">
    <property type="entry name" value="Ig-like_fold"/>
</dbReference>
<feature type="signal peptide" evidence="1">
    <location>
        <begin position="1"/>
        <end position="18"/>
    </location>
</feature>
<organism evidence="2 3">
    <name type="scientific">Xiashengella succiniciproducens</name>
    <dbReference type="NCBI Taxonomy" id="2949635"/>
    <lineage>
        <taxon>Bacteria</taxon>
        <taxon>Pseudomonadati</taxon>
        <taxon>Bacteroidota</taxon>
        <taxon>Bacteroidia</taxon>
        <taxon>Marinilabiliales</taxon>
        <taxon>Marinilabiliaceae</taxon>
        <taxon>Xiashengella</taxon>
    </lineage>
</organism>
<dbReference type="RefSeq" id="WP_250723113.1">
    <property type="nucleotide sequence ID" value="NZ_CP098400.1"/>
</dbReference>
<dbReference type="EMBL" id="CP098400">
    <property type="protein sequence ID" value="URW79317.1"/>
    <property type="molecule type" value="Genomic_DNA"/>
</dbReference>
<dbReference type="AlphaFoldDB" id="A0A9J6ZNP1"/>
<protein>
    <submittedName>
        <fullName evidence="2">DUF1573 domain-containing protein</fullName>
    </submittedName>
</protein>
<reference evidence="2" key="1">
    <citation type="submission" date="2022-05" db="EMBL/GenBank/DDBJ databases">
        <authorList>
            <person name="Sun X."/>
        </authorList>
    </citation>
    <scope>NUCLEOTIDE SEQUENCE</scope>
    <source>
        <strain evidence="2">Ai-910</strain>
    </source>
</reference>
<evidence type="ECO:0000313" key="3">
    <source>
        <dbReference type="Proteomes" id="UP001056426"/>
    </source>
</evidence>
<reference evidence="2" key="2">
    <citation type="submission" date="2022-06" db="EMBL/GenBank/DDBJ databases">
        <title>Xiashengella guii gen. nov. sp. nov., a bacterium isolated form anaerobic digestion tank.</title>
        <authorList>
            <person name="Huang H."/>
        </authorList>
    </citation>
    <scope>NUCLEOTIDE SEQUENCE</scope>
    <source>
        <strain evidence="2">Ai-910</strain>
    </source>
</reference>
<proteinExistence type="predicted"/>
<evidence type="ECO:0000256" key="1">
    <source>
        <dbReference type="SAM" id="SignalP"/>
    </source>
</evidence>
<gene>
    <name evidence="2" type="ORF">M9189_10670</name>
</gene>
<dbReference type="Proteomes" id="UP001056426">
    <property type="component" value="Chromosome"/>
</dbReference>
<name>A0A9J6ZNP1_9BACT</name>
<dbReference type="PANTHER" id="PTHR37833:SF1">
    <property type="entry name" value="SIGNAL PEPTIDE PROTEIN"/>
    <property type="match status" value="1"/>
</dbReference>
<dbReference type="NCBIfam" id="NF012200">
    <property type="entry name" value="choice_anch_D"/>
    <property type="match status" value="2"/>
</dbReference>
<dbReference type="InterPro" id="IPR011467">
    <property type="entry name" value="DUF1573"/>
</dbReference>
<evidence type="ECO:0000313" key="2">
    <source>
        <dbReference type="EMBL" id="URW79317.1"/>
    </source>
</evidence>
<dbReference type="PANTHER" id="PTHR37833">
    <property type="entry name" value="LIPOPROTEIN-RELATED"/>
    <property type="match status" value="1"/>
</dbReference>